<dbReference type="InterPro" id="IPR006073">
    <property type="entry name" value="GTP-bd"/>
</dbReference>
<keyword evidence="1" id="KW-0547">Nucleotide-binding</keyword>
<name>A0A8E0S8P5_9TREM</name>
<dbReference type="Proteomes" id="UP000728185">
    <property type="component" value="Unassembled WGS sequence"/>
</dbReference>
<sequence length="358" mass="39836">MRKGMNQIGSKMVNVDVLIEIHDARVPFTGRSEFFLKFGQVRPHILLLNKMDLAEPVRDIQAFRDELIRHSRSSSQHLVDVHLTQLNTPERQSRLLKNIIQGIPNLAQNLKSYEASDMEFNLANESSAIPTVLAMAVGIPNSGKSTLINALRGIGRAGSGGAARVGRNAGQTRSIGQPVLVSRGSAHPLHSQAHAGQGVYEPQIMILDTPGILEPRVLSLPQQLSLCVCGAIDWGVVDQEVLVDYLLFWWNHRQRSEYVSVLGLPGPTDNVIELLARVCAKNRFFLPSHPNQAWRHPFWSSTEVETLSDCHRQNLPRPDIKRAALHILRLFNQGAFGRTTFMPSDEEAARIYFVPGTS</sequence>
<evidence type="ECO:0000259" key="3">
    <source>
        <dbReference type="Pfam" id="PF01926"/>
    </source>
</evidence>
<protein>
    <submittedName>
        <fullName evidence="4">GTP-binding protein</fullName>
    </submittedName>
</protein>
<keyword evidence="5" id="KW-1185">Reference proteome</keyword>
<dbReference type="Gene3D" id="3.40.50.300">
    <property type="entry name" value="P-loop containing nucleotide triphosphate hydrolases"/>
    <property type="match status" value="1"/>
</dbReference>
<dbReference type="InterPro" id="IPR027417">
    <property type="entry name" value="P-loop_NTPase"/>
</dbReference>
<dbReference type="GO" id="GO:0032543">
    <property type="term" value="P:mitochondrial translation"/>
    <property type="evidence" value="ECO:0007669"/>
    <property type="project" value="TreeGrafter"/>
</dbReference>
<dbReference type="AlphaFoldDB" id="A0A8E0S8P5"/>
<proteinExistence type="predicted"/>
<gene>
    <name evidence="4" type="ORF">FBUS_08616</name>
</gene>
<accession>A0A8E0S8P5</accession>
<dbReference type="GO" id="GO:0005739">
    <property type="term" value="C:mitochondrion"/>
    <property type="evidence" value="ECO:0007669"/>
    <property type="project" value="TreeGrafter"/>
</dbReference>
<evidence type="ECO:0000256" key="2">
    <source>
        <dbReference type="ARBA" id="ARBA00023134"/>
    </source>
</evidence>
<evidence type="ECO:0000313" key="5">
    <source>
        <dbReference type="Proteomes" id="UP000728185"/>
    </source>
</evidence>
<organism evidence="4 5">
    <name type="scientific">Fasciolopsis buskii</name>
    <dbReference type="NCBI Taxonomy" id="27845"/>
    <lineage>
        <taxon>Eukaryota</taxon>
        <taxon>Metazoa</taxon>
        <taxon>Spiralia</taxon>
        <taxon>Lophotrochozoa</taxon>
        <taxon>Platyhelminthes</taxon>
        <taxon>Trematoda</taxon>
        <taxon>Digenea</taxon>
        <taxon>Plagiorchiida</taxon>
        <taxon>Echinostomata</taxon>
        <taxon>Echinostomatoidea</taxon>
        <taxon>Fasciolidae</taxon>
        <taxon>Fasciolopsis</taxon>
    </lineage>
</organism>
<dbReference type="GO" id="GO:0005525">
    <property type="term" value="F:GTP binding"/>
    <property type="evidence" value="ECO:0007669"/>
    <property type="project" value="UniProtKB-KW"/>
</dbReference>
<dbReference type="OrthoDB" id="269151at2759"/>
<reference evidence="4" key="1">
    <citation type="submission" date="2019-05" db="EMBL/GenBank/DDBJ databases">
        <title>Annotation for the trematode Fasciolopsis buski.</title>
        <authorList>
            <person name="Choi Y.-J."/>
        </authorList>
    </citation>
    <scope>NUCLEOTIDE SEQUENCE</scope>
    <source>
        <strain evidence="4">HT</strain>
        <tissue evidence="4">Whole worm</tissue>
    </source>
</reference>
<comment type="caution">
    <text evidence="4">The sequence shown here is derived from an EMBL/GenBank/DDBJ whole genome shotgun (WGS) entry which is preliminary data.</text>
</comment>
<keyword evidence="2" id="KW-0342">GTP-binding</keyword>
<evidence type="ECO:0000313" key="4">
    <source>
        <dbReference type="EMBL" id="KAA0199712.1"/>
    </source>
</evidence>
<dbReference type="PANTHER" id="PTHR45782:SF4">
    <property type="entry name" value="MITOCHONDRIAL RIBOSOME-ASSOCIATED GTPASE 1"/>
    <property type="match status" value="1"/>
</dbReference>
<dbReference type="EMBL" id="LUCM01000964">
    <property type="protein sequence ID" value="KAA0199712.1"/>
    <property type="molecule type" value="Genomic_DNA"/>
</dbReference>
<dbReference type="PANTHER" id="PTHR45782">
    <property type="entry name" value="MITOCHONDRIAL RIBOSOME-ASSOCIATED GTPASE 1"/>
    <property type="match status" value="1"/>
</dbReference>
<dbReference type="SUPFAM" id="SSF52540">
    <property type="entry name" value="P-loop containing nucleoside triphosphate hydrolases"/>
    <property type="match status" value="1"/>
</dbReference>
<dbReference type="Pfam" id="PF01926">
    <property type="entry name" value="MMR_HSR1"/>
    <property type="match status" value="1"/>
</dbReference>
<dbReference type="Gene3D" id="1.10.1580.10">
    <property type="match status" value="1"/>
</dbReference>
<dbReference type="InterPro" id="IPR023179">
    <property type="entry name" value="GTP-bd_ortho_bundle_sf"/>
</dbReference>
<feature type="domain" description="G" evidence="3">
    <location>
        <begin position="136"/>
        <end position="214"/>
    </location>
</feature>
<evidence type="ECO:0000256" key="1">
    <source>
        <dbReference type="ARBA" id="ARBA00022741"/>
    </source>
</evidence>
<dbReference type="GO" id="GO:0003924">
    <property type="term" value="F:GTPase activity"/>
    <property type="evidence" value="ECO:0007669"/>
    <property type="project" value="TreeGrafter"/>
</dbReference>